<evidence type="ECO:0000256" key="15">
    <source>
        <dbReference type="ARBA" id="ARBA00025707"/>
    </source>
</evidence>
<feature type="transmembrane region" description="Helical" evidence="19">
    <location>
        <begin position="210"/>
        <end position="227"/>
    </location>
</feature>
<dbReference type="Proteomes" id="UP000318571">
    <property type="component" value="Chromosome 6"/>
</dbReference>
<evidence type="ECO:0000256" key="19">
    <source>
        <dbReference type="SAM" id="Phobius"/>
    </source>
</evidence>
<keyword evidence="5" id="KW-0444">Lipid biosynthesis</keyword>
<feature type="transmembrane region" description="Helical" evidence="19">
    <location>
        <begin position="247"/>
        <end position="267"/>
    </location>
</feature>
<dbReference type="GO" id="GO:0030258">
    <property type="term" value="P:lipid modification"/>
    <property type="evidence" value="ECO:0007669"/>
    <property type="project" value="TreeGrafter"/>
</dbReference>
<evidence type="ECO:0000256" key="3">
    <source>
        <dbReference type="ARBA" id="ARBA00005074"/>
    </source>
</evidence>
<feature type="transmembrane region" description="Helical" evidence="19">
    <location>
        <begin position="401"/>
        <end position="421"/>
    </location>
</feature>
<dbReference type="OMA" id="NTMEHYI"/>
<evidence type="ECO:0000256" key="10">
    <source>
        <dbReference type="ARBA" id="ARBA00023098"/>
    </source>
</evidence>
<comment type="pathway">
    <text evidence="3">Lipid metabolism; phospholipid metabolism.</text>
</comment>
<dbReference type="PANTHER" id="PTHR13906:SF14">
    <property type="entry name" value="LYSOPHOSPHOLIPID ACYLTRANSFERASE 5"/>
    <property type="match status" value="1"/>
</dbReference>
<dbReference type="OrthoDB" id="5974730at2759"/>
<dbReference type="EC" id="2.3.1.n6" evidence="17"/>
<sequence length="460" mass="52823">MSAFLVEALASKTGTPESGLRLILGQLAGYPIFLIHRNYFKKSSEWTQHLFFLTTGMFMSWWAIGEEALMHSCICVIATYLILRSLGGNFTAAMICFILNLSYLFIGYICNASRDYDITWTMPQCVICLRLIGLAMDVYDGTKKEEELSRDQKAGRLTEVPSLVECLSHSFFIGGYFVGPQFSMRKFKNYIEVNRTQDLPSPVAFGFKRLAIGWVYMIGHLIGSTFVPEAWVQTENFGQMNFLARTFWFSLWAKIILSKYIAAWLFAEGSCIISGIAYNGVDEATGEVKWNGMANVKLRVYEGAHKFQHLIDSFNINTNGWAASYIYKRLRFLNNKLYSQLGTLLFLAVWHGYHSGYFLTFANELLVMQVEKEFVAVWTKSPKAQALHEHPLGNIFCKVVGYLYVVTLLPHCFLPFPLLKFDKYWGPLWETRFIMYIIFGSWFLVRQPVKSFLLPPKKQD</sequence>
<evidence type="ECO:0000256" key="5">
    <source>
        <dbReference type="ARBA" id="ARBA00022516"/>
    </source>
</evidence>
<evidence type="ECO:0000256" key="18">
    <source>
        <dbReference type="ARBA" id="ARBA00039721"/>
    </source>
</evidence>
<evidence type="ECO:0000256" key="16">
    <source>
        <dbReference type="ARBA" id="ARBA00026120"/>
    </source>
</evidence>
<keyword evidence="14" id="KW-0012">Acyltransferase</keyword>
<dbReference type="EMBL" id="VCGU01000002">
    <property type="protein sequence ID" value="TRY80134.1"/>
    <property type="molecule type" value="Genomic_DNA"/>
</dbReference>
<evidence type="ECO:0000256" key="17">
    <source>
        <dbReference type="ARBA" id="ARBA00038923"/>
    </source>
</evidence>
<evidence type="ECO:0000256" key="13">
    <source>
        <dbReference type="ARBA" id="ARBA00023264"/>
    </source>
</evidence>
<comment type="similarity">
    <text evidence="4">Belongs to the membrane-bound acyltransferase family.</text>
</comment>
<dbReference type="GO" id="GO:0005783">
    <property type="term" value="C:endoplasmic reticulum"/>
    <property type="evidence" value="ECO:0007669"/>
    <property type="project" value="UniProtKB-SubCell"/>
</dbReference>
<evidence type="ECO:0000256" key="9">
    <source>
        <dbReference type="ARBA" id="ARBA00022989"/>
    </source>
</evidence>
<evidence type="ECO:0000256" key="1">
    <source>
        <dbReference type="ARBA" id="ARBA00004141"/>
    </source>
</evidence>
<evidence type="ECO:0000256" key="8">
    <source>
        <dbReference type="ARBA" id="ARBA00022824"/>
    </source>
</evidence>
<evidence type="ECO:0000256" key="4">
    <source>
        <dbReference type="ARBA" id="ARBA00010323"/>
    </source>
</evidence>
<keyword evidence="11 19" id="KW-0472">Membrane</keyword>
<evidence type="ECO:0000313" key="20">
    <source>
        <dbReference type="EMBL" id="TRY80134.1"/>
    </source>
</evidence>
<feature type="transmembrane region" description="Helical" evidence="19">
    <location>
        <begin position="20"/>
        <end position="40"/>
    </location>
</feature>
<keyword evidence="12" id="KW-0594">Phospholipid biosynthesis</keyword>
<keyword evidence="21" id="KW-1185">Reference proteome</keyword>
<dbReference type="AlphaFoldDB" id="A0A553PR29"/>
<dbReference type="GO" id="GO:0006656">
    <property type="term" value="P:phosphatidylcholine biosynthetic process"/>
    <property type="evidence" value="ECO:0007669"/>
    <property type="project" value="TreeGrafter"/>
</dbReference>
<dbReference type="EC" id="2.3.1.23" evidence="16"/>
<dbReference type="STRING" id="6832.A0A553PR29"/>
<accession>A0A553PR29</accession>
<feature type="transmembrane region" description="Helical" evidence="19">
    <location>
        <begin position="89"/>
        <end position="110"/>
    </location>
</feature>
<proteinExistence type="inferred from homology"/>
<evidence type="ECO:0000256" key="11">
    <source>
        <dbReference type="ARBA" id="ARBA00023136"/>
    </source>
</evidence>
<dbReference type="GO" id="GO:0016020">
    <property type="term" value="C:membrane"/>
    <property type="evidence" value="ECO:0007669"/>
    <property type="project" value="UniProtKB-SubCell"/>
</dbReference>
<comment type="caution">
    <text evidence="20">The sequence shown here is derived from an EMBL/GenBank/DDBJ whole genome shotgun (WGS) entry which is preliminary data.</text>
</comment>
<keyword evidence="9 19" id="KW-1133">Transmembrane helix</keyword>
<keyword evidence="7 19" id="KW-0812">Transmembrane</keyword>
<keyword evidence="13" id="KW-1208">Phospholipid metabolism</keyword>
<evidence type="ECO:0000256" key="6">
    <source>
        <dbReference type="ARBA" id="ARBA00022679"/>
    </source>
</evidence>
<dbReference type="Pfam" id="PF03062">
    <property type="entry name" value="MBOAT"/>
    <property type="match status" value="1"/>
</dbReference>
<dbReference type="GO" id="GO:0071617">
    <property type="term" value="F:lysophospholipid acyltransferase activity"/>
    <property type="evidence" value="ECO:0007669"/>
    <property type="project" value="TreeGrafter"/>
</dbReference>
<dbReference type="GO" id="GO:0047184">
    <property type="term" value="F:1-acylglycerophosphocholine O-acyltransferase activity"/>
    <property type="evidence" value="ECO:0007669"/>
    <property type="project" value="UniProtKB-EC"/>
</dbReference>
<reference evidence="20 21" key="1">
    <citation type="journal article" date="2018" name="Nat. Ecol. Evol.">
        <title>Genomic signatures of mitonuclear coevolution across populations of Tigriopus californicus.</title>
        <authorList>
            <person name="Barreto F.S."/>
            <person name="Watson E.T."/>
            <person name="Lima T.G."/>
            <person name="Willett C.S."/>
            <person name="Edmands S."/>
            <person name="Li W."/>
            <person name="Burton R.S."/>
        </authorList>
    </citation>
    <scope>NUCLEOTIDE SEQUENCE [LARGE SCALE GENOMIC DNA]</scope>
    <source>
        <strain evidence="20 21">San Diego</strain>
    </source>
</reference>
<evidence type="ECO:0000256" key="12">
    <source>
        <dbReference type="ARBA" id="ARBA00023209"/>
    </source>
</evidence>
<gene>
    <name evidence="20" type="ORF">TCAL_08953</name>
</gene>
<keyword evidence="6" id="KW-0808">Transferase</keyword>
<dbReference type="InterPro" id="IPR004299">
    <property type="entry name" value="MBOAT_fam"/>
</dbReference>
<dbReference type="InterPro" id="IPR049941">
    <property type="entry name" value="LPLAT_7/PORCN-like"/>
</dbReference>
<comment type="subcellular location">
    <subcellularLocation>
        <location evidence="2">Endoplasmic reticulum</location>
    </subcellularLocation>
    <subcellularLocation>
        <location evidence="1">Membrane</location>
        <topology evidence="1">Multi-pass membrane protein</topology>
    </subcellularLocation>
</comment>
<feature type="transmembrane region" description="Helical" evidence="19">
    <location>
        <begin position="61"/>
        <end position="83"/>
    </location>
</feature>
<comment type="pathway">
    <text evidence="15">Phospholipid metabolism.</text>
</comment>
<evidence type="ECO:0000256" key="2">
    <source>
        <dbReference type="ARBA" id="ARBA00004240"/>
    </source>
</evidence>
<dbReference type="PANTHER" id="PTHR13906">
    <property type="entry name" value="PORCUPINE"/>
    <property type="match status" value="1"/>
</dbReference>
<keyword evidence="8" id="KW-0256">Endoplasmic reticulum</keyword>
<evidence type="ECO:0000313" key="21">
    <source>
        <dbReference type="Proteomes" id="UP000318571"/>
    </source>
</evidence>
<evidence type="ECO:0000256" key="14">
    <source>
        <dbReference type="ARBA" id="ARBA00023315"/>
    </source>
</evidence>
<evidence type="ECO:0000256" key="7">
    <source>
        <dbReference type="ARBA" id="ARBA00022692"/>
    </source>
</evidence>
<keyword evidence="10" id="KW-0443">Lipid metabolism</keyword>
<feature type="transmembrane region" description="Helical" evidence="19">
    <location>
        <begin position="433"/>
        <end position="449"/>
    </location>
</feature>
<name>A0A553PR29_TIGCA</name>
<feature type="transmembrane region" description="Helical" evidence="19">
    <location>
        <begin position="337"/>
        <end position="353"/>
    </location>
</feature>
<protein>
    <recommendedName>
        <fullName evidence="18">Lysophospholipid acyltransferase 5</fullName>
        <ecNumber evidence="16">2.3.1.23</ecNumber>
        <ecNumber evidence="17">2.3.1.n6</ecNumber>
    </recommendedName>
</protein>
<organism evidence="20 21">
    <name type="scientific">Tigriopus californicus</name>
    <name type="common">Marine copepod</name>
    <dbReference type="NCBI Taxonomy" id="6832"/>
    <lineage>
        <taxon>Eukaryota</taxon>
        <taxon>Metazoa</taxon>
        <taxon>Ecdysozoa</taxon>
        <taxon>Arthropoda</taxon>
        <taxon>Crustacea</taxon>
        <taxon>Multicrustacea</taxon>
        <taxon>Hexanauplia</taxon>
        <taxon>Copepoda</taxon>
        <taxon>Harpacticoida</taxon>
        <taxon>Harpacticidae</taxon>
        <taxon>Tigriopus</taxon>
    </lineage>
</organism>